<name>A0A495NXF1_9FLAO</name>
<proteinExistence type="predicted"/>
<dbReference type="EMBL" id="RBLG01000008">
    <property type="protein sequence ID" value="RKS42547.1"/>
    <property type="molecule type" value="Genomic_DNA"/>
</dbReference>
<dbReference type="Proteomes" id="UP000276282">
    <property type="component" value="Unassembled WGS sequence"/>
</dbReference>
<reference evidence="1 2" key="1">
    <citation type="submission" date="2018-10" db="EMBL/GenBank/DDBJ databases">
        <title>Genomic Encyclopedia of Archaeal and Bacterial Type Strains, Phase II (KMG-II): from individual species to whole genera.</title>
        <authorList>
            <person name="Goeker M."/>
        </authorList>
    </citation>
    <scope>NUCLEOTIDE SEQUENCE [LARGE SCALE GENOMIC DNA]</scope>
    <source>
        <strain evidence="1 2">DSM 19839</strain>
    </source>
</reference>
<dbReference type="OrthoDB" id="1249795at2"/>
<dbReference type="RefSeq" id="WP_121346999.1">
    <property type="nucleotide sequence ID" value="NZ_RBLG01000008.1"/>
</dbReference>
<dbReference type="AlphaFoldDB" id="A0A495NXF1"/>
<accession>A0A495NXF1</accession>
<organism evidence="1 2">
    <name type="scientific">Gillisia mitskevichiae</name>
    <dbReference type="NCBI Taxonomy" id="270921"/>
    <lineage>
        <taxon>Bacteria</taxon>
        <taxon>Pseudomonadati</taxon>
        <taxon>Bacteroidota</taxon>
        <taxon>Flavobacteriia</taxon>
        <taxon>Flavobacteriales</taxon>
        <taxon>Flavobacteriaceae</taxon>
        <taxon>Gillisia</taxon>
    </lineage>
</organism>
<keyword evidence="2" id="KW-1185">Reference proteome</keyword>
<evidence type="ECO:0000313" key="2">
    <source>
        <dbReference type="Proteomes" id="UP000276282"/>
    </source>
</evidence>
<sequence length="218" mass="26099">MINSLIERTNTNEFYNDCNFYLESKKLITSENRLEVVYSINQNSYDIPIEYEEWKITCDGYVKSENLDNRFFMPYVKMAILNNHPSLWNFTEKKIECYITGIPADIREFYGNLLIELEKASGNWIKLTDLFWNFEDYFKNEKKKYKEIPEPLLNVIKKVCEDYDLRFEIKKEIAMQERAINKKDLGLLIFGNEIVSPHTFYLKQPYIIANSFEAIRVR</sequence>
<protein>
    <submittedName>
        <fullName evidence="1">Uncharacterized protein</fullName>
    </submittedName>
</protein>
<gene>
    <name evidence="1" type="ORF">BC962_3214</name>
</gene>
<comment type="caution">
    <text evidence="1">The sequence shown here is derived from an EMBL/GenBank/DDBJ whole genome shotgun (WGS) entry which is preliminary data.</text>
</comment>
<evidence type="ECO:0000313" key="1">
    <source>
        <dbReference type="EMBL" id="RKS42547.1"/>
    </source>
</evidence>